<dbReference type="InterPro" id="IPR007278">
    <property type="entry name" value="DUF397"/>
</dbReference>
<dbReference type="Pfam" id="PF04149">
    <property type="entry name" value="DUF397"/>
    <property type="match status" value="1"/>
</dbReference>
<reference evidence="2 3" key="1">
    <citation type="submission" date="2019-10" db="EMBL/GenBank/DDBJ databases">
        <title>Streptomyces tenebrisbrunneis sp.nov., an endogenous actinomycete isolated from of Lycium ruthenicum.</title>
        <authorList>
            <person name="Ma L."/>
        </authorList>
    </citation>
    <scope>NUCLEOTIDE SEQUENCE [LARGE SCALE GENOMIC DNA]</scope>
    <source>
        <strain evidence="2 3">TRM 66187</strain>
    </source>
</reference>
<protein>
    <submittedName>
        <fullName evidence="2">DUF397 domain-containing protein</fullName>
    </submittedName>
</protein>
<feature type="domain" description="DUF397" evidence="1">
    <location>
        <begin position="4"/>
        <end position="56"/>
    </location>
</feature>
<organism evidence="2 3">
    <name type="scientific">Streptomyces lycii</name>
    <dbReference type="NCBI Taxonomy" id="2654337"/>
    <lineage>
        <taxon>Bacteria</taxon>
        <taxon>Bacillati</taxon>
        <taxon>Actinomycetota</taxon>
        <taxon>Actinomycetes</taxon>
        <taxon>Kitasatosporales</taxon>
        <taxon>Streptomycetaceae</taxon>
        <taxon>Streptomyces</taxon>
    </lineage>
</organism>
<comment type="caution">
    <text evidence="2">The sequence shown here is derived from an EMBL/GenBank/DDBJ whole genome shotgun (WGS) entry which is preliminary data.</text>
</comment>
<evidence type="ECO:0000313" key="2">
    <source>
        <dbReference type="EMBL" id="KAF4408975.1"/>
    </source>
</evidence>
<evidence type="ECO:0000313" key="3">
    <source>
        <dbReference type="Proteomes" id="UP000621266"/>
    </source>
</evidence>
<gene>
    <name evidence="2" type="ORF">GCU69_11445</name>
</gene>
<proteinExistence type="predicted"/>
<accession>A0ABQ7FJH9</accession>
<dbReference type="EMBL" id="WHPN01000255">
    <property type="protein sequence ID" value="KAF4408975.1"/>
    <property type="molecule type" value="Genomic_DNA"/>
</dbReference>
<evidence type="ECO:0000259" key="1">
    <source>
        <dbReference type="Pfam" id="PF04149"/>
    </source>
</evidence>
<dbReference type="Proteomes" id="UP000621266">
    <property type="component" value="Unassembled WGS sequence"/>
</dbReference>
<dbReference type="RefSeq" id="WP_098754208.1">
    <property type="nucleotide sequence ID" value="NZ_WHPN01000255.1"/>
</dbReference>
<sequence length="64" mass="7136">MSALNWQKSSYSEQASSCVYVAAAGDGTLRIRESDEPDTVLWTTPDALRTLIRGVKSAEYARRR</sequence>
<name>A0ABQ7FJH9_9ACTN</name>
<keyword evidence="3" id="KW-1185">Reference proteome</keyword>